<keyword evidence="7" id="KW-0998">Cell outer membrane</keyword>
<protein>
    <submittedName>
        <fullName evidence="10">YadA-like family protein</fullName>
    </submittedName>
</protein>
<feature type="domain" description="ESPR" evidence="9">
    <location>
        <begin position="1"/>
        <end position="38"/>
    </location>
</feature>
<keyword evidence="4" id="KW-0812">Transmembrane</keyword>
<evidence type="ECO:0000256" key="2">
    <source>
        <dbReference type="ARBA" id="ARBA00004442"/>
    </source>
</evidence>
<evidence type="ECO:0000259" key="8">
    <source>
        <dbReference type="Pfam" id="PF03895"/>
    </source>
</evidence>
<evidence type="ECO:0000256" key="5">
    <source>
        <dbReference type="ARBA" id="ARBA00022729"/>
    </source>
</evidence>
<dbReference type="SUPFAM" id="SSF54523">
    <property type="entry name" value="Pili subunits"/>
    <property type="match status" value="1"/>
</dbReference>
<evidence type="ECO:0000256" key="7">
    <source>
        <dbReference type="ARBA" id="ARBA00023237"/>
    </source>
</evidence>
<dbReference type="Proteomes" id="UP001226020">
    <property type="component" value="Unassembled WGS sequence"/>
</dbReference>
<dbReference type="InterPro" id="IPR005594">
    <property type="entry name" value="YadA_C"/>
</dbReference>
<dbReference type="InterPro" id="IPR045584">
    <property type="entry name" value="Pilin-like"/>
</dbReference>
<dbReference type="Pfam" id="PF03895">
    <property type="entry name" value="YadA_anchor"/>
    <property type="match status" value="1"/>
</dbReference>
<evidence type="ECO:0000259" key="9">
    <source>
        <dbReference type="Pfam" id="PF13018"/>
    </source>
</evidence>
<proteinExistence type="predicted"/>
<gene>
    <name evidence="10" type="ORF">QJU57_06445</name>
</gene>
<dbReference type="InterPro" id="IPR024973">
    <property type="entry name" value="ESPR"/>
</dbReference>
<evidence type="ECO:0000256" key="3">
    <source>
        <dbReference type="ARBA" id="ARBA00022452"/>
    </source>
</evidence>
<keyword evidence="11" id="KW-1185">Reference proteome</keyword>
<sequence length="947" mass="99170">MNKIFKVVFNQTTQTYTVTSELVKNGSKSHTTGNFQSSNKQTIFSFKFTKIAIMLSSLFVTTVAMADAGVDGGGGTTTSTITLGPDTLYIDGSNIGKDSNKSTFGKNVGKTTITGNGTQLVQEKAVKTYVDAVDEKVTNIETVLNTKLNASNINNITSLNKSVVIGSNKNVSAGDVDLRINVDGSTIKVNKDGQLQAVASAPEVDGTSIEVAKGKVSVKDKGISAAKLADNAVTEDKIADALLTELKAKSREKVKAGAGIKVSPTTVAADKDNQEFTVSLSDAVKTKLDNLAANPNATYLNTSGSNIGDDAVKSEFGKNTGKTDITGNGTQLVQENAVKTYVDNKAIELGAQIVNVSKTLKEEVAVKPNSGLTLATVPATTKKGTKYTLGLNSEKIKEIAGTMNKADKNAGNLSDENIKAWITKLNTGANLTVSNGKLVTDTQVKTALNTKLDADAIQNITSSDQSVRIGTNKNVATGEVDLKINVDGTSVEIKKGQVSLKDSGVSTVKLADNAVTKDKIADELLKELKTKSREKVKAGTGIKVSLTKIAANTDNQEFIVSLSNDITSKLENLADNANITYLNKTGSNIGNDKLILGQNVGKNAINGSSTQLVQEKAVKTYVDTEINNIGKGKNGKDGYIGVEDKNGKNRISIDGKDGITVKGKNGKSSISINGDNGIGIKDSDGKTLVTIGKEGNQGIIGLQGASDKNNKFYNISIQNGKNDVDGIMTDRIVYVDKTTKVKKEVATVDDGLAFTGDTGAKNVKLNKTLTIKGGVKDKIKLSDNNVGVVANTNGLEVKLAKNLTGISSIASTTGGSKLTLSDKERSISVNGGRVTNLGDAIANGDAVNYRQLKEFKTEVKKDMAAITNDLKEVKAGVSSAMASALLPQAYKPGQSMLSLAGATYKQSNSIAIGLSTISNNGKWLLKGALNTDTTGQVGGGVGVGYAW</sequence>
<accession>A0AAW8CJ40</accession>
<keyword evidence="6" id="KW-0472">Membrane</keyword>
<evidence type="ECO:0000256" key="6">
    <source>
        <dbReference type="ARBA" id="ARBA00023136"/>
    </source>
</evidence>
<feature type="domain" description="Trimeric autotransporter adhesin YadA-like C-terminal membrane anchor" evidence="8">
    <location>
        <begin position="887"/>
        <end position="947"/>
    </location>
</feature>
<keyword evidence="3" id="KW-1134">Transmembrane beta strand</keyword>
<evidence type="ECO:0000313" key="10">
    <source>
        <dbReference type="EMBL" id="MDP8148712.1"/>
    </source>
</evidence>
<dbReference type="Pfam" id="PF13018">
    <property type="entry name" value="ESPR"/>
    <property type="match status" value="1"/>
</dbReference>
<comment type="subcellular location">
    <subcellularLocation>
        <location evidence="2">Cell outer membrane</location>
    </subcellularLocation>
    <subcellularLocation>
        <location evidence="1">Cell surface</location>
    </subcellularLocation>
</comment>
<dbReference type="Gene3D" id="3.30.1300.30">
    <property type="entry name" value="GSPII I/J protein-like"/>
    <property type="match status" value="1"/>
</dbReference>
<comment type="caution">
    <text evidence="10">The sequence shown here is derived from an EMBL/GenBank/DDBJ whole genome shotgun (WGS) entry which is preliminary data.</text>
</comment>
<name>A0AAW8CJ40_9PAST</name>
<dbReference type="GO" id="GO:0009279">
    <property type="term" value="C:cell outer membrane"/>
    <property type="evidence" value="ECO:0007669"/>
    <property type="project" value="UniProtKB-SubCell"/>
</dbReference>
<dbReference type="GO" id="GO:0009986">
    <property type="term" value="C:cell surface"/>
    <property type="evidence" value="ECO:0007669"/>
    <property type="project" value="UniProtKB-SubCell"/>
</dbReference>
<evidence type="ECO:0000256" key="1">
    <source>
        <dbReference type="ARBA" id="ARBA00004241"/>
    </source>
</evidence>
<evidence type="ECO:0000256" key="4">
    <source>
        <dbReference type="ARBA" id="ARBA00022692"/>
    </source>
</evidence>
<evidence type="ECO:0000313" key="11">
    <source>
        <dbReference type="Proteomes" id="UP001226020"/>
    </source>
</evidence>
<keyword evidence="5" id="KW-0732">Signal</keyword>
<organism evidence="10 11">
    <name type="scientific">Phocoenobacter atlanticus subsp. atlanticus</name>
    <dbReference type="NCBI Taxonomy" id="3061285"/>
    <lineage>
        <taxon>Bacteria</taxon>
        <taxon>Pseudomonadati</taxon>
        <taxon>Pseudomonadota</taxon>
        <taxon>Gammaproteobacteria</taxon>
        <taxon>Pasteurellales</taxon>
        <taxon>Pasteurellaceae</taxon>
        <taxon>Phocoenobacter</taxon>
        <taxon>Phocoenobacter atlanticus</taxon>
    </lineage>
</organism>
<dbReference type="AlphaFoldDB" id="A0AAW8CJ40"/>
<dbReference type="RefSeq" id="WP_306355536.1">
    <property type="nucleotide sequence ID" value="NZ_JASAWV010000016.1"/>
</dbReference>
<dbReference type="EMBL" id="JASAXT010000009">
    <property type="protein sequence ID" value="MDP8148712.1"/>
    <property type="molecule type" value="Genomic_DNA"/>
</dbReference>
<reference evidence="10 11" key="1">
    <citation type="journal article" date="2023" name="Front. Microbiol.">
        <title>Phylogeography and host specificity of Pasteurellaceae pathogenic to sea-farmed fish in the north-east Atlantic.</title>
        <authorList>
            <person name="Gulla S."/>
            <person name="Colquhoun D.J."/>
            <person name="Olsen A.B."/>
            <person name="Spilsberg B."/>
            <person name="Lagesen K."/>
            <person name="Aakesson C.P."/>
            <person name="Strom S."/>
            <person name="Manji F."/>
            <person name="Birkbeck T.H."/>
            <person name="Nilsen H.K."/>
        </authorList>
    </citation>
    <scope>NUCLEOTIDE SEQUENCE [LARGE SCALE GENOMIC DNA]</scope>
    <source>
        <strain evidence="10 11">NVIB3131</strain>
    </source>
</reference>